<evidence type="ECO:0008006" key="3">
    <source>
        <dbReference type="Google" id="ProtNLM"/>
    </source>
</evidence>
<name>A0A4R3JWU9_9PROT</name>
<dbReference type="AlphaFoldDB" id="A0A4R3JWU9"/>
<comment type="caution">
    <text evidence="1">The sequence shown here is derived from an EMBL/GenBank/DDBJ whole genome shotgun (WGS) entry which is preliminary data.</text>
</comment>
<dbReference type="Proteomes" id="UP000295135">
    <property type="component" value="Unassembled WGS sequence"/>
</dbReference>
<gene>
    <name evidence="1" type="ORF">EDC61_104113</name>
</gene>
<evidence type="ECO:0000313" key="2">
    <source>
        <dbReference type="Proteomes" id="UP000295135"/>
    </source>
</evidence>
<protein>
    <recommendedName>
        <fullName evidence="3">PilZ domain-containing protein</fullName>
    </recommendedName>
</protein>
<organism evidence="1 2">
    <name type="scientific">Sulfuritortus calidifontis</name>
    <dbReference type="NCBI Taxonomy" id="1914471"/>
    <lineage>
        <taxon>Bacteria</taxon>
        <taxon>Pseudomonadati</taxon>
        <taxon>Pseudomonadota</taxon>
        <taxon>Betaproteobacteria</taxon>
        <taxon>Nitrosomonadales</taxon>
        <taxon>Thiobacillaceae</taxon>
        <taxon>Sulfuritortus</taxon>
    </lineage>
</organism>
<dbReference type="RefSeq" id="WP_126462614.1">
    <property type="nucleotide sequence ID" value="NZ_AP018721.1"/>
</dbReference>
<keyword evidence="2" id="KW-1185">Reference proteome</keyword>
<proteinExistence type="predicted"/>
<sequence length="90" mass="10134">MAQTENERRFDAASQERRPIVEVHHAGRRIGLYRVQGIGWRAMVLGHGGISFPVGTELVIDDFQRLAIDSRKRLPARVVGNDVRGIAVTW</sequence>
<reference evidence="1 2" key="1">
    <citation type="submission" date="2019-03" db="EMBL/GenBank/DDBJ databases">
        <title>Genomic Encyclopedia of Type Strains, Phase IV (KMG-IV): sequencing the most valuable type-strain genomes for metagenomic binning, comparative biology and taxonomic classification.</title>
        <authorList>
            <person name="Goeker M."/>
        </authorList>
    </citation>
    <scope>NUCLEOTIDE SEQUENCE [LARGE SCALE GENOMIC DNA]</scope>
    <source>
        <strain evidence="1 2">DSM 103923</strain>
    </source>
</reference>
<evidence type="ECO:0000313" key="1">
    <source>
        <dbReference type="EMBL" id="TCS72699.1"/>
    </source>
</evidence>
<dbReference type="EMBL" id="SLZY01000004">
    <property type="protein sequence ID" value="TCS72699.1"/>
    <property type="molecule type" value="Genomic_DNA"/>
</dbReference>
<accession>A0A4R3JWU9</accession>